<reference evidence="3 4" key="1">
    <citation type="journal article" date="2013" name="Biodegradation">
        <title>Quantitative proteomic analysis of ibuprofen-degrading Patulibacter sp. strain I11.</title>
        <authorList>
            <person name="Almeida B."/>
            <person name="Kjeldal H."/>
            <person name="Lolas I."/>
            <person name="Knudsen A.D."/>
            <person name="Carvalho G."/>
            <person name="Nielsen K.L."/>
            <person name="Barreto Crespo M.T."/>
            <person name="Stensballe A."/>
            <person name="Nielsen J.L."/>
        </authorList>
    </citation>
    <scope>NUCLEOTIDE SEQUENCE [LARGE SCALE GENOMIC DNA]</scope>
    <source>
        <strain evidence="3 4">I11</strain>
    </source>
</reference>
<dbReference type="InterPro" id="IPR029058">
    <property type="entry name" value="AB_hydrolase_fold"/>
</dbReference>
<comment type="caution">
    <text evidence="3">The sequence shown here is derived from an EMBL/GenBank/DDBJ whole genome shotgun (WGS) entry which is preliminary data.</text>
</comment>
<name>H0E225_9ACTN</name>
<dbReference type="Pfam" id="PF12697">
    <property type="entry name" value="Abhydrolase_6"/>
    <property type="match status" value="1"/>
</dbReference>
<dbReference type="AlphaFoldDB" id="H0E225"/>
<dbReference type="InterPro" id="IPR000073">
    <property type="entry name" value="AB_hydrolase_1"/>
</dbReference>
<dbReference type="PANTHER" id="PTHR42916">
    <property type="entry name" value="2-SUCCINYL-5-ENOLPYRUVYL-6-HYDROXY-3-CYCLOHEXENE-1-CARBOXYLATE SYNTHASE"/>
    <property type="match status" value="1"/>
</dbReference>
<gene>
    <name evidence="3" type="ORF">PAI11_08380</name>
</gene>
<protein>
    <submittedName>
        <fullName evidence="3">2-succinyl-6-hydroxy-24-cyclohexadiene-1-carboxylate synthase</fullName>
        <ecNumber evidence="3">4.2.99.20</ecNumber>
    </submittedName>
</protein>
<evidence type="ECO:0000259" key="2">
    <source>
        <dbReference type="Pfam" id="PF12697"/>
    </source>
</evidence>
<evidence type="ECO:0000256" key="1">
    <source>
        <dbReference type="ARBA" id="ARBA00023239"/>
    </source>
</evidence>
<dbReference type="GO" id="GO:0070205">
    <property type="term" value="F:2-succinyl-6-hydroxy-2,4-cyclohexadiene-1-carboxylate synthase activity"/>
    <property type="evidence" value="ECO:0007669"/>
    <property type="project" value="UniProtKB-EC"/>
</dbReference>
<dbReference type="OrthoDB" id="63519at2"/>
<evidence type="ECO:0000313" key="3">
    <source>
        <dbReference type="EMBL" id="EHN12235.1"/>
    </source>
</evidence>
<organism evidence="3 4">
    <name type="scientific">Patulibacter medicamentivorans</name>
    <dbReference type="NCBI Taxonomy" id="1097667"/>
    <lineage>
        <taxon>Bacteria</taxon>
        <taxon>Bacillati</taxon>
        <taxon>Actinomycetota</taxon>
        <taxon>Thermoleophilia</taxon>
        <taxon>Solirubrobacterales</taxon>
        <taxon>Patulibacteraceae</taxon>
        <taxon>Patulibacter</taxon>
    </lineage>
</organism>
<dbReference type="SUPFAM" id="SSF53474">
    <property type="entry name" value="alpha/beta-Hydrolases"/>
    <property type="match status" value="1"/>
</dbReference>
<dbReference type="Proteomes" id="UP000005143">
    <property type="component" value="Unassembled WGS sequence"/>
</dbReference>
<dbReference type="PRINTS" id="PR00111">
    <property type="entry name" value="ABHYDROLASE"/>
</dbReference>
<evidence type="ECO:0000313" key="4">
    <source>
        <dbReference type="Proteomes" id="UP000005143"/>
    </source>
</evidence>
<dbReference type="EMBL" id="AGUD01000039">
    <property type="protein sequence ID" value="EHN12235.1"/>
    <property type="molecule type" value="Genomic_DNA"/>
</dbReference>
<dbReference type="PANTHER" id="PTHR42916:SF1">
    <property type="entry name" value="PROTEIN PHYLLO, CHLOROPLASTIC"/>
    <property type="match status" value="1"/>
</dbReference>
<sequence length="248" mass="26444">MSPTTILALHGFGGSSRSWDTVAARLDPRRFRLCAVDLRGHGSRSDHRPIELEDVLDDLRSDLDALDAAEPVILAGYSLGGRMALHLALEEQRRIAHLVLISSTPGTPGEHERASRRMSDELQAAWLLENGSQAFADRWGRMPLWEGDPPAVREAQRAEIAAADPEGLAAVLRGLGPGAVPAVWHRLATLAVPLTVVAGARDRRYCDIARRVVELAAKPAGEVVVPGAGHGLLRESPAAVAEALGALG</sequence>
<feature type="domain" description="AB hydrolase-1" evidence="2">
    <location>
        <begin position="6"/>
        <end position="243"/>
    </location>
</feature>
<keyword evidence="4" id="KW-1185">Reference proteome</keyword>
<dbReference type="RefSeq" id="WP_007571255.1">
    <property type="nucleotide sequence ID" value="NZ_AGUD01000039.1"/>
</dbReference>
<proteinExistence type="predicted"/>
<keyword evidence="1 3" id="KW-0456">Lyase</keyword>
<dbReference type="Gene3D" id="3.40.50.1820">
    <property type="entry name" value="alpha/beta hydrolase"/>
    <property type="match status" value="1"/>
</dbReference>
<accession>H0E225</accession>
<dbReference type="EC" id="4.2.99.20" evidence="3"/>